<feature type="chain" id="PRO_5038520409" evidence="3">
    <location>
        <begin position="29"/>
        <end position="690"/>
    </location>
</feature>
<dbReference type="AlphaFoldDB" id="D4S1K6"/>
<dbReference type="GeneID" id="98917890"/>
<dbReference type="InterPro" id="IPR029052">
    <property type="entry name" value="Metallo-depent_PP-like"/>
</dbReference>
<dbReference type="PANTHER" id="PTHR45867">
    <property type="entry name" value="PURPLE ACID PHOSPHATASE"/>
    <property type="match status" value="1"/>
</dbReference>
<proteinExistence type="predicted"/>
<keyword evidence="2" id="KW-0472">Membrane</keyword>
<dbReference type="InterPro" id="IPR004843">
    <property type="entry name" value="Calcineurin-like_PHP"/>
</dbReference>
<evidence type="ECO:0000256" key="3">
    <source>
        <dbReference type="SAM" id="SignalP"/>
    </source>
</evidence>
<dbReference type="STRING" id="45851.BHV86_08485"/>
<accession>D4S1K6</accession>
<dbReference type="Proteomes" id="UP000006238">
    <property type="component" value="Unassembled WGS sequence"/>
</dbReference>
<feature type="region of interest" description="Disordered" evidence="1">
    <location>
        <begin position="622"/>
        <end position="655"/>
    </location>
</feature>
<feature type="transmembrane region" description="Helical" evidence="2">
    <location>
        <begin position="660"/>
        <end position="680"/>
    </location>
</feature>
<dbReference type="eggNOG" id="COG1409">
    <property type="taxonomic scope" value="Bacteria"/>
</dbReference>
<evidence type="ECO:0000256" key="2">
    <source>
        <dbReference type="SAM" id="Phobius"/>
    </source>
</evidence>
<protein>
    <submittedName>
        <fullName evidence="5">LPXTG-motif cell wall anchor domain protein</fullName>
    </submittedName>
</protein>
<comment type="caution">
    <text evidence="5">The sequence shown here is derived from an EMBL/GenBank/DDBJ whole genome shotgun (WGS) entry which is preliminary data.</text>
</comment>
<name>D4S1K6_9FIRM</name>
<dbReference type="HOGENOM" id="CLU_019508_0_0_9"/>
<dbReference type="RefSeq" id="WP_005603878.1">
    <property type="nucleotide sequence ID" value="NZ_GG663524.1"/>
</dbReference>
<evidence type="ECO:0000256" key="1">
    <source>
        <dbReference type="SAM" id="MobiDB-lite"/>
    </source>
</evidence>
<feature type="signal peptide" evidence="3">
    <location>
        <begin position="1"/>
        <end position="28"/>
    </location>
</feature>
<keyword evidence="2" id="KW-0812">Transmembrane</keyword>
<gene>
    <name evidence="5" type="ORF">BUTYVIB_01977</name>
</gene>
<dbReference type="GO" id="GO:0016787">
    <property type="term" value="F:hydrolase activity"/>
    <property type="evidence" value="ECO:0007669"/>
    <property type="project" value="InterPro"/>
</dbReference>
<feature type="domain" description="Calcineurin-like phosphoesterase" evidence="4">
    <location>
        <begin position="174"/>
        <end position="383"/>
    </location>
</feature>
<evidence type="ECO:0000313" key="5">
    <source>
        <dbReference type="EMBL" id="EFF67754.1"/>
    </source>
</evidence>
<dbReference type="SUPFAM" id="SSF56300">
    <property type="entry name" value="Metallo-dependent phosphatases"/>
    <property type="match status" value="1"/>
</dbReference>
<dbReference type="Pfam" id="PF00149">
    <property type="entry name" value="Metallophos"/>
    <property type="match status" value="1"/>
</dbReference>
<keyword evidence="3" id="KW-0732">Signal</keyword>
<dbReference type="Gene3D" id="3.60.21.10">
    <property type="match status" value="1"/>
</dbReference>
<organism evidence="5 6">
    <name type="scientific">Eshraghiella crossota DSM 2876</name>
    <dbReference type="NCBI Taxonomy" id="511680"/>
    <lineage>
        <taxon>Bacteria</taxon>
        <taxon>Bacillati</taxon>
        <taxon>Bacillota</taxon>
        <taxon>Clostridia</taxon>
        <taxon>Lachnospirales</taxon>
        <taxon>Lachnospiraceae</taxon>
        <taxon>Eshraghiella</taxon>
    </lineage>
</organism>
<reference evidence="5 6" key="1">
    <citation type="submission" date="2010-02" db="EMBL/GenBank/DDBJ databases">
        <authorList>
            <person name="Weinstock G."/>
            <person name="Sodergren E."/>
            <person name="Clifton S."/>
            <person name="Fulton L."/>
            <person name="Fulton B."/>
            <person name="Courtney L."/>
            <person name="Fronick C."/>
            <person name="Harrison M."/>
            <person name="Strong C."/>
            <person name="Farmer C."/>
            <person name="Delahaunty K."/>
            <person name="Markovic C."/>
            <person name="Hall O."/>
            <person name="Minx P."/>
            <person name="Tomlinson C."/>
            <person name="Mitreva M."/>
            <person name="Nelson J."/>
            <person name="Hou S."/>
            <person name="Wollam A."/>
            <person name="Pepin K.H."/>
            <person name="Johnson M."/>
            <person name="Bhonagiri V."/>
            <person name="Zhang X."/>
            <person name="Suruliraj S."/>
            <person name="Warren W."/>
            <person name="Chinwalla A."/>
            <person name="Mardis E.R."/>
            <person name="Wilson R.K."/>
        </authorList>
    </citation>
    <scope>NUCLEOTIDE SEQUENCE [LARGE SCALE GENOMIC DNA]</scope>
    <source>
        <strain evidence="5 6">DSM 2876</strain>
    </source>
</reference>
<sequence>MIRKKLLKKAACLMAVAAVTVTGFGTVAYGYGEYQAGSTASQTDGSNEFLTWRDSVWRTAGNYDDSAKVALTPGKTEKDLNFAWYSENTSKPAVMVWKNGARSQAKVFEGTGSTVDADNWQGKNYQTSNKVSVEGYFEDNTEYEYCYTDNYNGQSTVWSAAYSYKTGNSSEYSVILTGDPQIGASGSGDDKSATDSSVARDTYNWNKTMSMAKQVCPDASFLLSAGDQIDKSGASNADDLKTRESEYAGYLYPEVFRSLPIASTIGNHDTAGSDYSAHFNNPNTGDSLGATNAGSDYYFSYGNVLFISLNSNNRNQAEHRELMKKAIASNENAKWKVVIFHSDIYGSGQPHADTDAATNRVIFAPLMDEFDVDVCLTGHDHTYSRSYQVLDGNVIDYDISSGSVTDPEGTLYITTGSGSGSKYYNLLNYTPYYIAERTNAMLPSFSTIDFSDSELTIKTYDYTGAKYADDFTIRKTSASLTIDEIIDNAEKLVSDGEIYTDESLDALKLSLDALKNIRKAYTTDKDNYIDTLSAFYNTADDPIKGYGSVKNDDDKDVLASGSKANRLRKGLSTILDKTIYRQIEGGNVITDAILPVVNADMLNEAADKVLAGIEALKLKDTETVTTPDNNKENNDSDGNNGSNGSNDSNDSNPKAGDSSMVAVAIGGTLLVAGLAGLVIYMGRKESNWEK</sequence>
<feature type="compositionally biased region" description="Low complexity" evidence="1">
    <location>
        <begin position="636"/>
        <end position="652"/>
    </location>
</feature>
<dbReference type="EMBL" id="ABWN01000035">
    <property type="protein sequence ID" value="EFF67754.1"/>
    <property type="molecule type" value="Genomic_DNA"/>
</dbReference>
<evidence type="ECO:0000313" key="6">
    <source>
        <dbReference type="Proteomes" id="UP000006238"/>
    </source>
</evidence>
<keyword evidence="6" id="KW-1185">Reference proteome</keyword>
<keyword evidence="2" id="KW-1133">Transmembrane helix</keyword>
<evidence type="ECO:0000259" key="4">
    <source>
        <dbReference type="Pfam" id="PF00149"/>
    </source>
</evidence>